<dbReference type="Proteomes" id="UP000283543">
    <property type="component" value="Unassembled WGS sequence"/>
</dbReference>
<feature type="non-terminal residue" evidence="1">
    <location>
        <position position="1"/>
    </location>
</feature>
<dbReference type="InterPro" id="IPR004119">
    <property type="entry name" value="EcKL"/>
</dbReference>
<dbReference type="Gene3D" id="3.90.1200.10">
    <property type="match status" value="1"/>
</dbReference>
<dbReference type="InterPro" id="IPR011009">
    <property type="entry name" value="Kinase-like_dom_sf"/>
</dbReference>
<dbReference type="InterPro" id="IPR052961">
    <property type="entry name" value="Oxido-Kinase-like_Enzymes"/>
</dbReference>
<sequence length="365" mass="40387">RSMEDKVKAVISKLFAESPPLVVEVKDMDVGVLSHVFHVTVAFDNAQPPRHLVVKCPRPEFPFLHSMFEVERAFYTETKHDAIPFLLAPFLHASSEDVVLDKVVNVQSYNCFDGCPAKLVPTILRKLGAMHADCEYIPGQTFPQLASVPGIGASLSGEAKQAQFPSLFAPFLGTLDDSELAQALEPICNQLCVGNATLSRVHDIVDTWPHKSLVHGDFHVANMLFDGKTSDDIWLLDWATSGAGNPLRDVAFFFIVGVATDVRRSVEQAVLDEYADQVAQAVPSLTSLDVWHMYRLCVLNQFLILVVYNELTMSLAEQGSSVVKQDTLRRGFVETNRRAGRAVLDVWPHLHGILLHSPTGRSDTE</sequence>
<dbReference type="EMBL" id="QUTB01001791">
    <property type="protein sequence ID" value="RHY74914.1"/>
    <property type="molecule type" value="Genomic_DNA"/>
</dbReference>
<gene>
    <name evidence="1" type="ORF">DYB34_013871</name>
</gene>
<dbReference type="SUPFAM" id="SSF56112">
    <property type="entry name" value="Protein kinase-like (PK-like)"/>
    <property type="match status" value="1"/>
</dbReference>
<dbReference type="Pfam" id="PF02958">
    <property type="entry name" value="EcKL"/>
    <property type="match status" value="1"/>
</dbReference>
<dbReference type="AlphaFoldDB" id="A0A418CE20"/>
<evidence type="ECO:0000313" key="1">
    <source>
        <dbReference type="EMBL" id="RHY74914.1"/>
    </source>
</evidence>
<dbReference type="PANTHER" id="PTHR23020:SF41">
    <property type="entry name" value="AMINOGLYCOSIDE PHOSPHOTRANSFERASE DOMAIN-CONTAINING PROTEIN"/>
    <property type="match status" value="1"/>
</dbReference>
<proteinExistence type="predicted"/>
<evidence type="ECO:0008006" key="3">
    <source>
        <dbReference type="Google" id="ProtNLM"/>
    </source>
</evidence>
<organism evidence="1 2">
    <name type="scientific">Aphanomyces astaci</name>
    <name type="common">Crayfish plague agent</name>
    <dbReference type="NCBI Taxonomy" id="112090"/>
    <lineage>
        <taxon>Eukaryota</taxon>
        <taxon>Sar</taxon>
        <taxon>Stramenopiles</taxon>
        <taxon>Oomycota</taxon>
        <taxon>Saprolegniomycetes</taxon>
        <taxon>Saprolegniales</taxon>
        <taxon>Verrucalvaceae</taxon>
        <taxon>Aphanomyces</taxon>
    </lineage>
</organism>
<accession>A0A418CE20</accession>
<name>A0A418CE20_APHAT</name>
<evidence type="ECO:0000313" key="2">
    <source>
        <dbReference type="Proteomes" id="UP000283543"/>
    </source>
</evidence>
<dbReference type="VEuPathDB" id="FungiDB:H257_09526"/>
<reference evidence="1 2" key="1">
    <citation type="submission" date="2018-08" db="EMBL/GenBank/DDBJ databases">
        <title>Aphanomyces genome sequencing and annotation.</title>
        <authorList>
            <person name="Minardi D."/>
            <person name="Oidtmann B."/>
            <person name="Van Der Giezen M."/>
            <person name="Studholme D.J."/>
        </authorList>
    </citation>
    <scope>NUCLEOTIDE SEQUENCE [LARGE SCALE GENOMIC DNA]</scope>
    <source>
        <strain evidence="1 2">Si</strain>
    </source>
</reference>
<comment type="caution">
    <text evidence="1">The sequence shown here is derived from an EMBL/GenBank/DDBJ whole genome shotgun (WGS) entry which is preliminary data.</text>
</comment>
<protein>
    <recommendedName>
        <fullName evidence="3">CHK kinase-like domain-containing protein</fullName>
    </recommendedName>
</protein>
<dbReference type="PANTHER" id="PTHR23020">
    <property type="entry name" value="UNCHARACTERIZED NUCLEAR HORMONE RECEPTOR-RELATED"/>
    <property type="match status" value="1"/>
</dbReference>